<dbReference type="OMA" id="EHIHARA"/>
<keyword evidence="3" id="KW-1185">Reference proteome</keyword>
<gene>
    <name evidence="2" type="ORF">KFE25_005705</name>
</gene>
<keyword evidence="1" id="KW-0812">Transmembrane</keyword>
<evidence type="ECO:0000256" key="1">
    <source>
        <dbReference type="SAM" id="Phobius"/>
    </source>
</evidence>
<dbReference type="EMBL" id="JAGTXO010000043">
    <property type="protein sequence ID" value="KAG8459194.1"/>
    <property type="molecule type" value="Genomic_DNA"/>
</dbReference>
<accession>A0A8J5X8H0</accession>
<dbReference type="InterPro" id="IPR029063">
    <property type="entry name" value="SAM-dependent_MTases_sf"/>
</dbReference>
<organism evidence="2 3">
    <name type="scientific">Diacronema lutheri</name>
    <name type="common">Unicellular marine alga</name>
    <name type="synonym">Monochrysis lutheri</name>
    <dbReference type="NCBI Taxonomy" id="2081491"/>
    <lineage>
        <taxon>Eukaryota</taxon>
        <taxon>Haptista</taxon>
        <taxon>Haptophyta</taxon>
        <taxon>Pavlovophyceae</taxon>
        <taxon>Pavlovales</taxon>
        <taxon>Pavlovaceae</taxon>
        <taxon>Diacronema</taxon>
    </lineage>
</organism>
<dbReference type="AlphaFoldDB" id="A0A8J5X8H0"/>
<protein>
    <recommendedName>
        <fullName evidence="4">Methyltransferase FkbM domain-containing protein</fullName>
    </recommendedName>
</protein>
<evidence type="ECO:0000313" key="3">
    <source>
        <dbReference type="Proteomes" id="UP000751190"/>
    </source>
</evidence>
<dbReference type="OrthoDB" id="10006218at2759"/>
<keyword evidence="1" id="KW-0472">Membrane</keyword>
<keyword evidence="1" id="KW-1133">Transmembrane helix</keyword>
<evidence type="ECO:0008006" key="4">
    <source>
        <dbReference type="Google" id="ProtNLM"/>
    </source>
</evidence>
<proteinExistence type="predicted"/>
<sequence>MAPARSALWAVGLTEFVVGLWLVLWAPMRSRQSGATCELAAAILPRFGTGGRAGGDGPRGPPALVTQPRVARLADGCEHVYLDVGSNIGVQVRKLFEPEHYPHAKVLPLFDAQFGTDRRRTVCAFGWEPNPSHTKRLREVEAAYARRGWRTTFHTETAAGVRAGSIPFFWTGSAIRDLAASALNNAHLSHVSRSEGAVEVHRTLTRTADLAAFLNEHIHARAPPPGGRLGRVVMKVDVEGYELDLLPDLLLRGALCSVDVLYAEMHPTHFRDREPADRARYTALGRFVHETFRAANGTAKRLDTSCALVVVGLDDETYRLDDGYSELKADRWMRKDAARAREQGFPMARPPLPP</sequence>
<name>A0A8J5X8H0_DIALT</name>
<comment type="caution">
    <text evidence="2">The sequence shown here is derived from an EMBL/GenBank/DDBJ whole genome shotgun (WGS) entry which is preliminary data.</text>
</comment>
<feature type="transmembrane region" description="Helical" evidence="1">
    <location>
        <begin position="6"/>
        <end position="26"/>
    </location>
</feature>
<dbReference type="Gene3D" id="3.40.50.150">
    <property type="entry name" value="Vaccinia Virus protein VP39"/>
    <property type="match status" value="1"/>
</dbReference>
<dbReference type="Proteomes" id="UP000751190">
    <property type="component" value="Unassembled WGS sequence"/>
</dbReference>
<reference evidence="2" key="1">
    <citation type="submission" date="2021-05" db="EMBL/GenBank/DDBJ databases">
        <title>The genome of the haptophyte Pavlova lutheri (Diacronema luteri, Pavlovales) - a model for lipid biosynthesis in eukaryotic algae.</title>
        <authorList>
            <person name="Hulatt C.J."/>
            <person name="Posewitz M.C."/>
        </authorList>
    </citation>
    <scope>NUCLEOTIDE SEQUENCE</scope>
    <source>
        <strain evidence="2">NIVA-4/92</strain>
    </source>
</reference>
<evidence type="ECO:0000313" key="2">
    <source>
        <dbReference type="EMBL" id="KAG8459194.1"/>
    </source>
</evidence>